<keyword evidence="3" id="KW-1185">Reference proteome</keyword>
<comment type="caution">
    <text evidence="2">The sequence shown here is derived from an EMBL/GenBank/DDBJ whole genome shotgun (WGS) entry which is preliminary data.</text>
</comment>
<proteinExistence type="predicted"/>
<accession>A0A8H7AG39</accession>
<gene>
    <name evidence="2" type="ORF">GJ744_009228</name>
</gene>
<dbReference type="Proteomes" id="UP000606974">
    <property type="component" value="Unassembled WGS sequence"/>
</dbReference>
<dbReference type="EMBL" id="JAACFV010000053">
    <property type="protein sequence ID" value="KAF7508515.1"/>
    <property type="molecule type" value="Genomic_DNA"/>
</dbReference>
<organism evidence="2 3">
    <name type="scientific">Endocarpon pusillum</name>
    <dbReference type="NCBI Taxonomy" id="364733"/>
    <lineage>
        <taxon>Eukaryota</taxon>
        <taxon>Fungi</taxon>
        <taxon>Dikarya</taxon>
        <taxon>Ascomycota</taxon>
        <taxon>Pezizomycotina</taxon>
        <taxon>Eurotiomycetes</taxon>
        <taxon>Chaetothyriomycetidae</taxon>
        <taxon>Verrucariales</taxon>
        <taxon>Verrucariaceae</taxon>
        <taxon>Endocarpon</taxon>
    </lineage>
</organism>
<evidence type="ECO:0000256" key="1">
    <source>
        <dbReference type="SAM" id="Phobius"/>
    </source>
</evidence>
<feature type="transmembrane region" description="Helical" evidence="1">
    <location>
        <begin position="364"/>
        <end position="392"/>
    </location>
</feature>
<sequence length="424" mass="49222">MRAPYWVYHPLMQGYHNPTPNRDPALRPQPEYNEGESPKFPAFSHLLMTPSQSLAKLPDEETKQRIGRAFFGSAFEQGGGLDAFEYYFNYYEEEIDWLQGGVTPETDQLAGLAAQTHDDLLIIANVLRKNADCKRSEIRAKVRESNGRNDREDWAFDRSIDITIRLWLQINIRDTLFRDTGKGVPDVQWDELQTLTEFLSSLFPVAEWELGAKERRLDPYFTGANMVEFCDLKIDWTTSLEDHLRLDRVKKVLWVFPYKRNLQALLSEADNGHGSPLPATVLKETIQTLDLLFPFWDERTKEFLRNEGQYFHEIGPFEQGRTLHLLDFAHWKDRLLEVYEEVYQSPPASWKQLRKDRRNPQQFWTFWIALVILGLTLVSTITGIVSMATGIVQMNTALEATRQQAQDQQRGQVNCRCPGFQRTG</sequence>
<keyword evidence="1" id="KW-0812">Transmembrane</keyword>
<dbReference type="OrthoDB" id="5428890at2759"/>
<name>A0A8H7AG39_9EURO</name>
<evidence type="ECO:0000313" key="2">
    <source>
        <dbReference type="EMBL" id="KAF7508515.1"/>
    </source>
</evidence>
<evidence type="ECO:0000313" key="3">
    <source>
        <dbReference type="Proteomes" id="UP000606974"/>
    </source>
</evidence>
<protein>
    <submittedName>
        <fullName evidence="2">Uncharacterized protein</fullName>
    </submittedName>
</protein>
<reference evidence="2" key="1">
    <citation type="submission" date="2020-02" db="EMBL/GenBank/DDBJ databases">
        <authorList>
            <person name="Palmer J.M."/>
        </authorList>
    </citation>
    <scope>NUCLEOTIDE SEQUENCE</scope>
    <source>
        <strain evidence="2">EPUS1.4</strain>
        <tissue evidence="2">Thallus</tissue>
    </source>
</reference>
<dbReference type="AlphaFoldDB" id="A0A8H7AG39"/>
<keyword evidence="1" id="KW-1133">Transmembrane helix</keyword>
<keyword evidence="1" id="KW-0472">Membrane</keyword>